<dbReference type="InterPro" id="IPR002346">
    <property type="entry name" value="Mopterin_DH_FAD-bd"/>
</dbReference>
<keyword evidence="10 14" id="KW-0411">Iron-sulfur</keyword>
<dbReference type="FunFam" id="3.30.365.10:FF:000004">
    <property type="entry name" value="Xanthine dehydrogenase oxidase"/>
    <property type="match status" value="1"/>
</dbReference>
<dbReference type="Pfam" id="PF20256">
    <property type="entry name" value="MoCoBD_2"/>
    <property type="match status" value="1"/>
</dbReference>
<evidence type="ECO:0000256" key="14">
    <source>
        <dbReference type="PIRSR" id="PIRSR000127-3"/>
    </source>
</evidence>
<keyword evidence="5 14" id="KW-0001">2Fe-2S</keyword>
<dbReference type="InterPro" id="IPR002888">
    <property type="entry name" value="2Fe-2S-bd"/>
</dbReference>
<feature type="domain" description="FAD-binding PCMH-type" evidence="16">
    <location>
        <begin position="252"/>
        <end position="442"/>
    </location>
</feature>
<dbReference type="Pfam" id="PF03450">
    <property type="entry name" value="CO_deh_flav_C"/>
    <property type="match status" value="1"/>
</dbReference>
<organism evidence="17">
    <name type="scientific">Lotharella globosa</name>
    <dbReference type="NCBI Taxonomy" id="91324"/>
    <lineage>
        <taxon>Eukaryota</taxon>
        <taxon>Sar</taxon>
        <taxon>Rhizaria</taxon>
        <taxon>Cercozoa</taxon>
        <taxon>Chlorarachniophyceae</taxon>
        <taxon>Lotharella</taxon>
    </lineage>
</organism>
<dbReference type="GO" id="GO:0016491">
    <property type="term" value="F:oxidoreductase activity"/>
    <property type="evidence" value="ECO:0007669"/>
    <property type="project" value="UniProtKB-KW"/>
</dbReference>
<keyword evidence="9 14" id="KW-0408">Iron</keyword>
<dbReference type="SUPFAM" id="SSF55447">
    <property type="entry name" value="CO dehydrogenase flavoprotein C-terminal domain-like"/>
    <property type="match status" value="1"/>
</dbReference>
<dbReference type="Pfam" id="PF00111">
    <property type="entry name" value="Fer2"/>
    <property type="match status" value="1"/>
</dbReference>
<dbReference type="FunFam" id="3.90.1170.50:FF:000001">
    <property type="entry name" value="Aldehyde oxidase 1"/>
    <property type="match status" value="1"/>
</dbReference>
<dbReference type="Gene3D" id="3.30.365.10">
    <property type="entry name" value="Aldehyde oxidase/xanthine dehydrogenase, molybdopterin binding domain"/>
    <property type="match status" value="4"/>
</dbReference>
<feature type="binding site" evidence="14">
    <location>
        <position position="44"/>
    </location>
    <ligand>
        <name>[2Fe-2S] cluster</name>
        <dbReference type="ChEBI" id="CHEBI:190135"/>
        <label>1</label>
    </ligand>
</feature>
<keyword evidence="8" id="KW-0560">Oxidoreductase</keyword>
<comment type="cofactor">
    <cofactor evidence="14">
        <name>[2Fe-2S] cluster</name>
        <dbReference type="ChEBI" id="CHEBI:190135"/>
    </cofactor>
    <text evidence="14">Binds 2 [2Fe-2S] clusters.</text>
</comment>
<dbReference type="PROSITE" id="PS51387">
    <property type="entry name" value="FAD_PCMH"/>
    <property type="match status" value="1"/>
</dbReference>
<feature type="binding site" evidence="13">
    <location>
        <position position="450"/>
    </location>
    <ligand>
        <name>FAD</name>
        <dbReference type="ChEBI" id="CHEBI:57692"/>
    </ligand>
</feature>
<dbReference type="InterPro" id="IPR001041">
    <property type="entry name" value="2Fe-2S_ferredoxin-type"/>
</dbReference>
<dbReference type="SUPFAM" id="SSF54292">
    <property type="entry name" value="2Fe-2S ferredoxin-like"/>
    <property type="match status" value="1"/>
</dbReference>
<gene>
    <name evidence="17" type="ORF">LGLO00237_LOCUS13448</name>
</gene>
<feature type="binding site" evidence="14">
    <location>
        <position position="812"/>
    </location>
    <ligand>
        <name>Mo-molybdopterin</name>
        <dbReference type="ChEBI" id="CHEBI:71302"/>
    </ligand>
    <ligandPart>
        <name>Mo</name>
        <dbReference type="ChEBI" id="CHEBI:28685"/>
    </ligandPart>
</feature>
<dbReference type="Pfam" id="PF02738">
    <property type="entry name" value="MoCoBD_1"/>
    <property type="match status" value="1"/>
</dbReference>
<dbReference type="Gene3D" id="3.30.465.10">
    <property type="match status" value="1"/>
</dbReference>
<evidence type="ECO:0000259" key="15">
    <source>
        <dbReference type="PROSITE" id="PS51085"/>
    </source>
</evidence>
<dbReference type="FunFam" id="3.30.465.10:FF:000004">
    <property type="entry name" value="Xanthine dehydrogenase/oxidase"/>
    <property type="match status" value="1"/>
</dbReference>
<name>A0A7S3YUC5_9EUKA</name>
<dbReference type="Pfam" id="PF01799">
    <property type="entry name" value="Fer2_2"/>
    <property type="match status" value="1"/>
</dbReference>
<comment type="cofactor">
    <cofactor evidence="11">
        <name>[2Fe-2S] cluster</name>
        <dbReference type="ChEBI" id="CHEBI:190135"/>
    </cofactor>
</comment>
<dbReference type="InterPro" id="IPR036884">
    <property type="entry name" value="2Fe-2S-bd_dom_sf"/>
</dbReference>
<feature type="binding site" evidence="14">
    <location>
        <position position="117"/>
    </location>
    <ligand>
        <name>[2Fe-2S] cluster</name>
        <dbReference type="ChEBI" id="CHEBI:190135"/>
        <label>2</label>
    </ligand>
</feature>
<feature type="binding site" evidence="13">
    <location>
        <position position="1055"/>
    </location>
    <ligand>
        <name>substrate</name>
    </ligand>
</feature>
<feature type="binding site" evidence="13">
    <location>
        <position position="432"/>
    </location>
    <ligand>
        <name>FAD</name>
        <dbReference type="ChEBI" id="CHEBI:57692"/>
    </ligand>
</feature>
<dbReference type="GO" id="GO:0071949">
    <property type="term" value="F:FAD binding"/>
    <property type="evidence" value="ECO:0007669"/>
    <property type="project" value="InterPro"/>
</dbReference>
<evidence type="ECO:0000313" key="17">
    <source>
        <dbReference type="EMBL" id="CAE0661853.1"/>
    </source>
</evidence>
<feature type="binding site" evidence="14">
    <location>
        <position position="957"/>
    </location>
    <ligand>
        <name>Mo-molybdopterin</name>
        <dbReference type="ChEBI" id="CHEBI:71302"/>
    </ligand>
    <ligandPart>
        <name>Mo</name>
        <dbReference type="ChEBI" id="CHEBI:28685"/>
    </ligandPart>
</feature>
<evidence type="ECO:0000256" key="3">
    <source>
        <dbReference type="ARBA" id="ARBA00022505"/>
    </source>
</evidence>
<dbReference type="PIRSF" id="PIRSF000127">
    <property type="entry name" value="Xanthine_DH"/>
    <property type="match status" value="1"/>
</dbReference>
<evidence type="ECO:0000256" key="6">
    <source>
        <dbReference type="ARBA" id="ARBA00022723"/>
    </source>
</evidence>
<dbReference type="InterPro" id="IPR016169">
    <property type="entry name" value="FAD-bd_PCMH_sub2"/>
</dbReference>
<accession>A0A7S3YUC5</accession>
<dbReference type="EMBL" id="HBIV01018557">
    <property type="protein sequence ID" value="CAE0661853.1"/>
    <property type="molecule type" value="Transcribed_RNA"/>
</dbReference>
<keyword evidence="3 14" id="KW-0500">Molybdenum</keyword>
<dbReference type="SUPFAM" id="SSF56176">
    <property type="entry name" value="FAD-binding/transporter-associated domain-like"/>
    <property type="match status" value="1"/>
</dbReference>
<evidence type="ECO:0000256" key="2">
    <source>
        <dbReference type="ARBA" id="ARBA00006849"/>
    </source>
</evidence>
<comment type="cofactor">
    <cofactor evidence="14">
        <name>Mo-molybdopterin</name>
        <dbReference type="ChEBI" id="CHEBI:71302"/>
    </cofactor>
    <text evidence="14">Binds 1 Mo-molybdopterin (Mo-MPT) cofactor per subunit.</text>
</comment>
<evidence type="ECO:0000256" key="13">
    <source>
        <dbReference type="PIRSR" id="PIRSR000127-2"/>
    </source>
</evidence>
<feature type="binding site" evidence="13">
    <location>
        <position position="847"/>
    </location>
    <ligand>
        <name>substrate</name>
    </ligand>
</feature>
<keyword evidence="4" id="KW-0285">Flavoprotein</keyword>
<dbReference type="FunFam" id="3.10.20.30:FF:000015">
    <property type="entry name" value="Aldehyde oxidase 1"/>
    <property type="match status" value="1"/>
</dbReference>
<dbReference type="Gene3D" id="3.90.1170.50">
    <property type="entry name" value="Aldehyde oxidase/xanthine dehydrogenase, a/b hammerhead"/>
    <property type="match status" value="1"/>
</dbReference>
<dbReference type="InterPro" id="IPR046867">
    <property type="entry name" value="AldOxase/xan_DH_MoCoBD2"/>
</dbReference>
<feature type="binding site" evidence="13">
    <location>
        <position position="385"/>
    </location>
    <ligand>
        <name>FAD</name>
        <dbReference type="ChEBI" id="CHEBI:57692"/>
    </ligand>
</feature>
<dbReference type="FunFam" id="3.30.365.10:FF:000003">
    <property type="entry name" value="Aldehyde oxidase 1"/>
    <property type="match status" value="1"/>
</dbReference>
<dbReference type="InterPro" id="IPR036010">
    <property type="entry name" value="2Fe-2S_ferredoxin-like_sf"/>
</dbReference>
<dbReference type="SUPFAM" id="SSF54665">
    <property type="entry name" value="CO dehydrogenase molybdoprotein N-domain-like"/>
    <property type="match status" value="1"/>
</dbReference>
<evidence type="ECO:0000256" key="8">
    <source>
        <dbReference type="ARBA" id="ARBA00023002"/>
    </source>
</evidence>
<evidence type="ECO:0000256" key="5">
    <source>
        <dbReference type="ARBA" id="ARBA00022714"/>
    </source>
</evidence>
<feature type="binding site" evidence="13">
    <location>
        <position position="925"/>
    </location>
    <ligand>
        <name>substrate</name>
    </ligand>
</feature>
<dbReference type="Pfam" id="PF00941">
    <property type="entry name" value="FAD_binding_5"/>
    <property type="match status" value="1"/>
</dbReference>
<dbReference type="InterPro" id="IPR037165">
    <property type="entry name" value="AldOxase/xan_DH_Mopterin-bd_sf"/>
</dbReference>
<dbReference type="PANTHER" id="PTHR45444">
    <property type="entry name" value="XANTHINE DEHYDROGENASE"/>
    <property type="match status" value="1"/>
</dbReference>
<dbReference type="SUPFAM" id="SSF47741">
    <property type="entry name" value="CO dehydrogenase ISP C-domain like"/>
    <property type="match status" value="1"/>
</dbReference>
<feature type="binding site" evidence="14">
    <location>
        <position position="1124"/>
    </location>
    <ligand>
        <name>Mo-molybdopterin</name>
        <dbReference type="ChEBI" id="CHEBI:71302"/>
    </ligand>
    <ligandPart>
        <name>Mo</name>
        <dbReference type="ChEBI" id="CHEBI:28685"/>
    </ligandPart>
</feature>
<dbReference type="InterPro" id="IPR036318">
    <property type="entry name" value="FAD-bd_PCMH-like_sf"/>
</dbReference>
<dbReference type="InterPro" id="IPR012675">
    <property type="entry name" value="Beta-grasp_dom_sf"/>
</dbReference>
<dbReference type="GO" id="GO:0005506">
    <property type="term" value="F:iron ion binding"/>
    <property type="evidence" value="ECO:0007669"/>
    <property type="project" value="InterPro"/>
</dbReference>
<dbReference type="InterPro" id="IPR016166">
    <property type="entry name" value="FAD-bd_PCMH"/>
</dbReference>
<dbReference type="SMART" id="SM01092">
    <property type="entry name" value="CO_deh_flav_C"/>
    <property type="match status" value="1"/>
</dbReference>
<dbReference type="InterPro" id="IPR008274">
    <property type="entry name" value="AldOxase/xan_DH_MoCoBD1"/>
</dbReference>
<dbReference type="InterPro" id="IPR036683">
    <property type="entry name" value="CO_DH_flav_C_dom_sf"/>
</dbReference>
<dbReference type="Gene3D" id="3.10.20.30">
    <property type="match status" value="1"/>
</dbReference>
<comment type="cofactor">
    <cofactor evidence="1 13">
        <name>FAD</name>
        <dbReference type="ChEBI" id="CHEBI:57692"/>
    </cofactor>
</comment>
<dbReference type="PANTHER" id="PTHR45444:SF3">
    <property type="entry name" value="XANTHINE DEHYDROGENASE"/>
    <property type="match status" value="1"/>
</dbReference>
<dbReference type="InterPro" id="IPR036856">
    <property type="entry name" value="Ald_Oxase/Xan_DH_a/b_sf"/>
</dbReference>
<dbReference type="SUPFAM" id="SSF56003">
    <property type="entry name" value="Molybdenum cofactor-binding domain"/>
    <property type="match status" value="1"/>
</dbReference>
<dbReference type="InterPro" id="IPR005107">
    <property type="entry name" value="CO_DH_flav_C"/>
</dbReference>
<evidence type="ECO:0000256" key="7">
    <source>
        <dbReference type="ARBA" id="ARBA00022827"/>
    </source>
</evidence>
<dbReference type="Gene3D" id="3.30.390.50">
    <property type="entry name" value="CO dehydrogenase flavoprotein, C-terminal domain"/>
    <property type="match status" value="1"/>
</dbReference>
<evidence type="ECO:0000256" key="4">
    <source>
        <dbReference type="ARBA" id="ARBA00022630"/>
    </source>
</evidence>
<dbReference type="FunFam" id="3.30.43.10:FF:000001">
    <property type="entry name" value="Xanthine dehydrogenase/oxidase"/>
    <property type="match status" value="1"/>
</dbReference>
<dbReference type="InterPro" id="IPR016208">
    <property type="entry name" value="Ald_Oxase/xanthine_DH-like"/>
</dbReference>
<evidence type="ECO:0008006" key="18">
    <source>
        <dbReference type="Google" id="ProtNLM"/>
    </source>
</evidence>
<dbReference type="InterPro" id="IPR000674">
    <property type="entry name" value="Ald_Oxase/Xan_DH_a/b"/>
</dbReference>
<feature type="binding site" evidence="14">
    <location>
        <position position="74"/>
    </location>
    <ligand>
        <name>[2Fe-2S] cluster</name>
        <dbReference type="ChEBI" id="CHEBI:190135"/>
        <label>1</label>
    </ligand>
</feature>
<proteinExistence type="inferred from homology"/>
<evidence type="ECO:0000256" key="9">
    <source>
        <dbReference type="ARBA" id="ARBA00023004"/>
    </source>
</evidence>
<dbReference type="InterPro" id="IPR006058">
    <property type="entry name" value="2Fe2S_fd_BS"/>
</dbReference>
<feature type="binding site" evidence="13">
    <location>
        <position position="959"/>
    </location>
    <ligand>
        <name>substrate</name>
    </ligand>
</feature>
<keyword evidence="7 13" id="KW-0274">FAD</keyword>
<evidence type="ECO:0000259" key="16">
    <source>
        <dbReference type="PROSITE" id="PS51387"/>
    </source>
</evidence>
<feature type="binding site" evidence="14">
    <location>
        <position position="843"/>
    </location>
    <ligand>
        <name>Mo-molybdopterin</name>
        <dbReference type="ChEBI" id="CHEBI:71302"/>
    </ligand>
    <ligandPart>
        <name>Mo</name>
        <dbReference type="ChEBI" id="CHEBI:28685"/>
    </ligandPart>
</feature>
<feature type="binding site" evidence="13">
    <location>
        <begin position="280"/>
        <end position="287"/>
    </location>
    <ligand>
        <name>FAD</name>
        <dbReference type="ChEBI" id="CHEBI:57692"/>
    </ligand>
</feature>
<comment type="similarity">
    <text evidence="2">Belongs to the xanthine dehydrogenase family.</text>
</comment>
<feature type="binding site" evidence="14">
    <location>
        <position position="149"/>
    </location>
    <ligand>
        <name>[2Fe-2S] cluster</name>
        <dbReference type="ChEBI" id="CHEBI:190135"/>
        <label>2</label>
    </ligand>
</feature>
<feature type="binding site" evidence="14">
    <location>
        <position position="151"/>
    </location>
    <ligand>
        <name>[2Fe-2S] cluster</name>
        <dbReference type="ChEBI" id="CHEBI:190135"/>
        <label>2</label>
    </ligand>
</feature>
<dbReference type="Gene3D" id="3.30.43.10">
    <property type="entry name" value="Uridine Diphospho-n-acetylenolpyruvylglucosamine Reductase, domain 2"/>
    <property type="match status" value="1"/>
</dbReference>
<dbReference type="SMART" id="SM01008">
    <property type="entry name" value="Ald_Xan_dh_C"/>
    <property type="match status" value="1"/>
</dbReference>
<evidence type="ECO:0000256" key="12">
    <source>
        <dbReference type="PIRSR" id="PIRSR000127-1"/>
    </source>
</evidence>
<evidence type="ECO:0000256" key="10">
    <source>
        <dbReference type="ARBA" id="ARBA00023014"/>
    </source>
</evidence>
<dbReference type="Pfam" id="PF01315">
    <property type="entry name" value="Ald_Xan_dh_C"/>
    <property type="match status" value="1"/>
</dbReference>
<evidence type="ECO:0000256" key="1">
    <source>
        <dbReference type="ARBA" id="ARBA00001974"/>
    </source>
</evidence>
<feature type="binding site" evidence="13">
    <location>
        <position position="362"/>
    </location>
    <ligand>
        <name>FAD</name>
        <dbReference type="ChEBI" id="CHEBI:57692"/>
    </ligand>
</feature>
<feature type="binding site" evidence="14">
    <location>
        <position position="52"/>
    </location>
    <ligand>
        <name>[2Fe-2S] cluster</name>
        <dbReference type="ChEBI" id="CHEBI:190135"/>
        <label>1</label>
    </ligand>
</feature>
<keyword evidence="6 14" id="KW-0479">Metal-binding</keyword>
<feature type="binding site" evidence="14">
    <location>
        <position position="49"/>
    </location>
    <ligand>
        <name>[2Fe-2S] cluster</name>
        <dbReference type="ChEBI" id="CHEBI:190135"/>
        <label>1</label>
    </ligand>
</feature>
<feature type="binding site" evidence="14">
    <location>
        <position position="114"/>
    </location>
    <ligand>
        <name>[2Fe-2S] cluster</name>
        <dbReference type="ChEBI" id="CHEBI:190135"/>
        <label>2</label>
    </ligand>
</feature>
<protein>
    <recommendedName>
        <fullName evidence="18">Xanthine dehydrogenase</fullName>
    </recommendedName>
</protein>
<reference evidence="17" key="1">
    <citation type="submission" date="2021-01" db="EMBL/GenBank/DDBJ databases">
        <authorList>
            <person name="Corre E."/>
            <person name="Pelletier E."/>
            <person name="Niang G."/>
            <person name="Scheremetjew M."/>
            <person name="Finn R."/>
            <person name="Kale V."/>
            <person name="Holt S."/>
            <person name="Cochrane G."/>
            <person name="Meng A."/>
            <person name="Brown T."/>
            <person name="Cohen L."/>
        </authorList>
    </citation>
    <scope>NUCLEOTIDE SEQUENCE</scope>
    <source>
        <strain evidence="17">CCCM811</strain>
    </source>
</reference>
<dbReference type="InterPro" id="IPR016167">
    <property type="entry name" value="FAD-bd_PCMH_sub1"/>
</dbReference>
<evidence type="ECO:0000256" key="11">
    <source>
        <dbReference type="ARBA" id="ARBA00034078"/>
    </source>
</evidence>
<dbReference type="Gene3D" id="1.10.150.120">
    <property type="entry name" value="[2Fe-2S]-binding domain"/>
    <property type="match status" value="1"/>
</dbReference>
<dbReference type="PROSITE" id="PS00197">
    <property type="entry name" value="2FE2S_FER_1"/>
    <property type="match status" value="1"/>
</dbReference>
<dbReference type="PROSITE" id="PS51085">
    <property type="entry name" value="2FE2S_FER_2"/>
    <property type="match status" value="1"/>
</dbReference>
<sequence>MAARKEIEFYLNGKRIVEGAAQPEMTLLDYIRTEVGLTGTKLGCGEGGCGACTVMVSQYDKATKKVHHRSVNACLAPLCSVDGMHVVTVEGIGSTQSGLHPVQEKIADFHGSQCGFCTPGIVMALYTHLKKTPNPTTHGLEEAFDGNLCRCTGYRPILDAAKTFASDWKECQEESSEKEEKKAEATQKGNHEFWEQGPLAGFDGVEVSSSTASKVRSDVSKGQCCGKKAKAKAPEVPFPEALQKYQPQTLEIKGARATWHRPLTLMELVKIAAAHPGAKLVVGNTEVGIEARFKFCNYPVLVSPTMVPELNALSLEKGAISLGAAAPLTRIREYLTGLVASGKISEKQSGSAVAVLDQLRWFSSTQIRNVGCLGGNVVTASPISDLCPVLLSCNATLTFARLEEGKVLTRDLPVSKFFLDYRRVDLRKGEVLVKVALPVTSELEFVKAYKQARRREDDIAIVTSCMRVVLSRGDAANEAKEKVESSKIADVVAAPSGYVIKEAMLGFGGVWKTPTRASKTEKLLTGKPWSKETIQAAISELAVDFPLNPNTPGGMSEYRKTLCASFLYKFYIHVSHALAGGTSAVPASHLSAITQFHRPASKGQQNFQVNPSQRQAIGKPVSHRSAYLQVAGEAEYIDDLAPKHKMLFSALVLSTVPHGDIVKVDAKAALAMPGVHGYFGAEDVKGHNQVGHWGDEELFASKTVHCVGQPIGIVVADTHRQAVEAAKAVKVDYKQKPALLNIEDAVRAGSFLGEQEGYTLERGDTKAGFAKCDHVVEGEMRVGGQEHFYLETQASECIPGENGEMTVIASTQNPNTTIEAVAENLGVSVHKVVCKVKRMGGGFGGKETRSVNYSAAAAVAAGALNRPVRIVVERNVDMATSGQRHAFVGKYKVGFNQDGKLQALDVTLYSNAGWCLDLSVPVMHRGLFHIDNVYWIPNIRAFGRVCKTNMPSHTAFRGFGGPQGLMVAEAAIDHVARHLGMPGHELRAMNLYGEGQKTHFNQVLTNNTIGRAWDQCKKRSGFDARLQKVKAFNSASRWRKRGIALVPTKFGIAFTAKFMNQGGALVHVYTDGSVLVTHGGTEMGQGLHTKMIQVAAGALGVPIDMVHIAETATDKVPNTSPTAASMSSDINGMAVFRACEKIAARLKPLRDTLPKGTPWKEIVHKAYFERINLSAQGFYKVPDVGYDFKTKSGPGFSYFSFGVACAEVEVDVLTGDHQILRADIVMDVGNSLNPAIDIGQIEGAFTQGMGLFTMEELVWGDSDHKWIRPGNLFTQGPGAYKIPSFNDVPLDLRISLLKNAPNPKAIHSSKAIGEPPLFLAASVFYAIKNAVEAARVDHGLKGAFPMDSPATAERIRMTCPDEITKAVGVPSKFRPLGSW</sequence>
<feature type="domain" description="2Fe-2S ferredoxin-type" evidence="15">
    <location>
        <begin position="5"/>
        <end position="92"/>
    </location>
</feature>
<dbReference type="GO" id="GO:0051537">
    <property type="term" value="F:2 iron, 2 sulfur cluster binding"/>
    <property type="evidence" value="ECO:0007669"/>
    <property type="project" value="UniProtKB-KW"/>
</dbReference>
<feature type="active site" description="Proton acceptor" evidence="12">
    <location>
        <position position="1314"/>
    </location>
</feature>